<evidence type="ECO:0000313" key="4">
    <source>
        <dbReference type="Proteomes" id="UP001262410"/>
    </source>
</evidence>
<organism evidence="3 4">
    <name type="scientific">Inquilinus ginsengisoli</name>
    <dbReference type="NCBI Taxonomy" id="363840"/>
    <lineage>
        <taxon>Bacteria</taxon>
        <taxon>Pseudomonadati</taxon>
        <taxon>Pseudomonadota</taxon>
        <taxon>Alphaproteobacteria</taxon>
        <taxon>Rhodospirillales</taxon>
        <taxon>Rhodospirillaceae</taxon>
        <taxon>Inquilinus</taxon>
    </lineage>
</organism>
<dbReference type="SFLD" id="SFLDS00019">
    <property type="entry name" value="Glutathione_Transferase_(cytos"/>
    <property type="match status" value="1"/>
</dbReference>
<dbReference type="EC" id="2.5.1.18" evidence="3"/>
<dbReference type="Pfam" id="PF13409">
    <property type="entry name" value="GST_N_2"/>
    <property type="match status" value="1"/>
</dbReference>
<accession>A0ABU1JMV1</accession>
<evidence type="ECO:0000259" key="1">
    <source>
        <dbReference type="PROSITE" id="PS50404"/>
    </source>
</evidence>
<dbReference type="CDD" id="cd00570">
    <property type="entry name" value="GST_N_family"/>
    <property type="match status" value="1"/>
</dbReference>
<keyword evidence="4" id="KW-1185">Reference proteome</keyword>
<dbReference type="PROSITE" id="PS50404">
    <property type="entry name" value="GST_NTER"/>
    <property type="match status" value="1"/>
</dbReference>
<dbReference type="RefSeq" id="WP_309793937.1">
    <property type="nucleotide sequence ID" value="NZ_JAVDPW010000003.1"/>
</dbReference>
<dbReference type="GO" id="GO:0004364">
    <property type="term" value="F:glutathione transferase activity"/>
    <property type="evidence" value="ECO:0007669"/>
    <property type="project" value="UniProtKB-EC"/>
</dbReference>
<sequence>MRTLYHIWLSAQSRIVRLLLAEKDLHCDLKVERVWEQRPEFLAINPTGEVPLLIEPDGTTLTDVWVIVEYMEEMHPEVPLLGEGPLGRAETRRLLVWFDQKFGREVTENLVGEKFMKRVKRTGLAPSSDAIRAGRQHVHYHLEYISYLAESRRWLAGDEFSLADIAAAAHLSVVDYLGDVPWDSHPEARQWYSRIKSRPSFRPLLEDHVPGIPAPAHYRDLDF</sequence>
<dbReference type="SFLD" id="SFLDG00358">
    <property type="entry name" value="Main_(cytGST)"/>
    <property type="match status" value="1"/>
</dbReference>
<dbReference type="Pfam" id="PF00043">
    <property type="entry name" value="GST_C"/>
    <property type="match status" value="1"/>
</dbReference>
<dbReference type="InterPro" id="IPR004046">
    <property type="entry name" value="GST_C"/>
</dbReference>
<dbReference type="SUPFAM" id="SSF52833">
    <property type="entry name" value="Thioredoxin-like"/>
    <property type="match status" value="1"/>
</dbReference>
<comment type="caution">
    <text evidence="3">The sequence shown here is derived from an EMBL/GenBank/DDBJ whole genome shotgun (WGS) entry which is preliminary data.</text>
</comment>
<name>A0ABU1JMV1_9PROT</name>
<dbReference type="EMBL" id="JAVDPW010000003">
    <property type="protein sequence ID" value="MDR6289658.1"/>
    <property type="molecule type" value="Genomic_DNA"/>
</dbReference>
<dbReference type="PANTHER" id="PTHR44051">
    <property type="entry name" value="GLUTATHIONE S-TRANSFERASE-RELATED"/>
    <property type="match status" value="1"/>
</dbReference>
<evidence type="ECO:0000259" key="2">
    <source>
        <dbReference type="PROSITE" id="PS50405"/>
    </source>
</evidence>
<dbReference type="InterPro" id="IPR036249">
    <property type="entry name" value="Thioredoxin-like_sf"/>
</dbReference>
<feature type="domain" description="GST C-terminal" evidence="2">
    <location>
        <begin position="84"/>
        <end position="216"/>
    </location>
</feature>
<dbReference type="InterPro" id="IPR004045">
    <property type="entry name" value="Glutathione_S-Trfase_N"/>
</dbReference>
<dbReference type="Gene3D" id="1.20.1050.10">
    <property type="match status" value="1"/>
</dbReference>
<keyword evidence="3" id="KW-0808">Transferase</keyword>
<dbReference type="InterPro" id="IPR036282">
    <property type="entry name" value="Glutathione-S-Trfase_C_sf"/>
</dbReference>
<reference evidence="3 4" key="1">
    <citation type="submission" date="2023-07" db="EMBL/GenBank/DDBJ databases">
        <title>Sorghum-associated microbial communities from plants grown in Nebraska, USA.</title>
        <authorList>
            <person name="Schachtman D."/>
        </authorList>
    </citation>
    <scope>NUCLEOTIDE SEQUENCE [LARGE SCALE GENOMIC DNA]</scope>
    <source>
        <strain evidence="3 4">584</strain>
    </source>
</reference>
<evidence type="ECO:0000313" key="3">
    <source>
        <dbReference type="EMBL" id="MDR6289658.1"/>
    </source>
</evidence>
<dbReference type="SUPFAM" id="SSF47616">
    <property type="entry name" value="GST C-terminal domain-like"/>
    <property type="match status" value="1"/>
</dbReference>
<dbReference type="Gene3D" id="3.40.30.10">
    <property type="entry name" value="Glutaredoxin"/>
    <property type="match status" value="1"/>
</dbReference>
<dbReference type="CDD" id="cd00299">
    <property type="entry name" value="GST_C_family"/>
    <property type="match status" value="1"/>
</dbReference>
<dbReference type="Proteomes" id="UP001262410">
    <property type="component" value="Unassembled WGS sequence"/>
</dbReference>
<dbReference type="PROSITE" id="PS50405">
    <property type="entry name" value="GST_CTER"/>
    <property type="match status" value="1"/>
</dbReference>
<dbReference type="PANTHER" id="PTHR44051:SF8">
    <property type="entry name" value="GLUTATHIONE S-TRANSFERASE GSTA"/>
    <property type="match status" value="1"/>
</dbReference>
<dbReference type="InterPro" id="IPR010987">
    <property type="entry name" value="Glutathione-S-Trfase_C-like"/>
</dbReference>
<protein>
    <submittedName>
        <fullName evidence="3">Glutathione S-transferase</fullName>
        <ecNumber evidence="3">2.5.1.18</ecNumber>
    </submittedName>
</protein>
<proteinExistence type="predicted"/>
<dbReference type="InterPro" id="IPR040079">
    <property type="entry name" value="Glutathione_S-Trfase"/>
</dbReference>
<feature type="domain" description="GST N-terminal" evidence="1">
    <location>
        <begin position="1"/>
        <end position="79"/>
    </location>
</feature>
<gene>
    <name evidence="3" type="ORF">E9232_002173</name>
</gene>